<evidence type="ECO:0000259" key="1">
    <source>
        <dbReference type="Pfam" id="PF06985"/>
    </source>
</evidence>
<organism evidence="2">
    <name type="scientific">Lichtheimia ramosa</name>
    <dbReference type="NCBI Taxonomy" id="688394"/>
    <lineage>
        <taxon>Eukaryota</taxon>
        <taxon>Fungi</taxon>
        <taxon>Fungi incertae sedis</taxon>
        <taxon>Mucoromycota</taxon>
        <taxon>Mucoromycotina</taxon>
        <taxon>Mucoromycetes</taxon>
        <taxon>Mucorales</taxon>
        <taxon>Lichtheimiaceae</taxon>
        <taxon>Lichtheimia</taxon>
    </lineage>
</organism>
<evidence type="ECO:0000313" key="2">
    <source>
        <dbReference type="EMBL" id="CDS06504.1"/>
    </source>
</evidence>
<dbReference type="Pfam" id="PF06985">
    <property type="entry name" value="HET"/>
    <property type="match status" value="1"/>
</dbReference>
<name>A0A077WH89_9FUNG</name>
<proteinExistence type="predicted"/>
<dbReference type="PANTHER" id="PTHR24148:SF64">
    <property type="entry name" value="HETEROKARYON INCOMPATIBILITY DOMAIN-CONTAINING PROTEIN"/>
    <property type="match status" value="1"/>
</dbReference>
<sequence>MLSSHGPNSIRVRAADWDDNRKRLFENRVAALLNHNDFLLLYVPNDGSKLKLVKPAQDSYHQLDMIQRINQSENNPSTWYALSHVWGTTKEEDQIWHKISDHLDDEHGNPINPLGENPIYMRSEKRDPLLTLLGAYPDSYWWIDVLCARTSTPLDIMGDIYACCAQSIAMIDCDDTTIPAIHDMKQVNPHFPRTSGEQNDISFDDYFAQYEKLNELFLALTQCEWWKRVWTWQEMVLPQDVLFISETTKTVSDKNMLHMDDLYHFETMLGKMILCCMRQGTRTLHAPTTAFKELKSCRKFNTYRVSDKKELSSLITLFDTFGGSSRRCMDPADYVYGVLGVLQFEIPRMTDPKAVWHDFLSELDNFVQDHVCNGTEEAVPSSIFTINDRARHLDLTSVKNMADVYRDLLIEYKCTL</sequence>
<dbReference type="InterPro" id="IPR052895">
    <property type="entry name" value="HetReg/Transcr_Mod"/>
</dbReference>
<protein>
    <recommendedName>
        <fullName evidence="1">Heterokaryon incompatibility domain-containing protein</fullName>
    </recommendedName>
</protein>
<dbReference type="AlphaFoldDB" id="A0A077WH89"/>
<accession>A0A077WH89</accession>
<gene>
    <name evidence="2" type="ORF">LRAMOSA09032</name>
</gene>
<dbReference type="OrthoDB" id="2742418at2759"/>
<dbReference type="InterPro" id="IPR010730">
    <property type="entry name" value="HET"/>
</dbReference>
<reference evidence="2" key="1">
    <citation type="journal article" date="2014" name="Genome Announc.">
        <title>De novo whole-genome sequence and genome annotation of Lichtheimia ramosa.</title>
        <authorList>
            <person name="Linde J."/>
            <person name="Schwartze V."/>
            <person name="Binder U."/>
            <person name="Lass-Florl C."/>
            <person name="Voigt K."/>
            <person name="Horn F."/>
        </authorList>
    </citation>
    <scope>NUCLEOTIDE SEQUENCE</scope>
    <source>
        <strain evidence="2">JMRC FSU:6197</strain>
    </source>
</reference>
<dbReference type="EMBL" id="LK023320">
    <property type="protein sequence ID" value="CDS06504.1"/>
    <property type="molecule type" value="Genomic_DNA"/>
</dbReference>
<feature type="domain" description="Heterokaryon incompatibility" evidence="1">
    <location>
        <begin position="79"/>
        <end position="234"/>
    </location>
</feature>
<dbReference type="PANTHER" id="PTHR24148">
    <property type="entry name" value="ANKYRIN REPEAT DOMAIN-CONTAINING PROTEIN 39 HOMOLOG-RELATED"/>
    <property type="match status" value="1"/>
</dbReference>